<keyword evidence="3" id="KW-0677">Repeat</keyword>
<evidence type="ECO:0000313" key="8">
    <source>
        <dbReference type="Proteomes" id="UP001345963"/>
    </source>
</evidence>
<feature type="region of interest" description="Disordered" evidence="5">
    <location>
        <begin position="146"/>
        <end position="220"/>
    </location>
</feature>
<dbReference type="PANTHER" id="PTHR24050:SF19">
    <property type="entry name" value="NEPHRONECTIN"/>
    <property type="match status" value="1"/>
</dbReference>
<protein>
    <recommendedName>
        <fullName evidence="6">MAM domain-containing protein</fullName>
    </recommendedName>
</protein>
<reference evidence="7 8" key="1">
    <citation type="submission" date="2021-07" db="EMBL/GenBank/DDBJ databases">
        <authorList>
            <person name="Palmer J.M."/>
        </authorList>
    </citation>
    <scope>NUCLEOTIDE SEQUENCE [LARGE SCALE GENOMIC DNA]</scope>
    <source>
        <strain evidence="7 8">AT_MEX2019</strain>
        <tissue evidence="7">Muscle</tissue>
    </source>
</reference>
<keyword evidence="2" id="KW-0732">Signal</keyword>
<evidence type="ECO:0000256" key="4">
    <source>
        <dbReference type="ARBA" id="ARBA00023157"/>
    </source>
</evidence>
<accession>A0ABU7BI15</accession>
<evidence type="ECO:0000259" key="6">
    <source>
        <dbReference type="PROSITE" id="PS50060"/>
    </source>
</evidence>
<gene>
    <name evidence="7" type="ORF">ATANTOWER_028549</name>
</gene>
<keyword evidence="1" id="KW-0245">EGF-like domain</keyword>
<evidence type="ECO:0000256" key="5">
    <source>
        <dbReference type="SAM" id="MobiDB-lite"/>
    </source>
</evidence>
<evidence type="ECO:0000256" key="1">
    <source>
        <dbReference type="ARBA" id="ARBA00022536"/>
    </source>
</evidence>
<dbReference type="PANTHER" id="PTHR24050">
    <property type="entry name" value="PA14 DOMAIN-CONTAINING PROTEIN"/>
    <property type="match status" value="1"/>
</dbReference>
<feature type="compositionally biased region" description="Acidic residues" evidence="5">
    <location>
        <begin position="209"/>
        <end position="220"/>
    </location>
</feature>
<evidence type="ECO:0000313" key="7">
    <source>
        <dbReference type="EMBL" id="MED6250287.1"/>
    </source>
</evidence>
<dbReference type="PROSITE" id="PS50060">
    <property type="entry name" value="MAM_2"/>
    <property type="match status" value="1"/>
</dbReference>
<dbReference type="InterPro" id="IPR052235">
    <property type="entry name" value="Nephronectin_domain"/>
</dbReference>
<feature type="compositionally biased region" description="Acidic residues" evidence="5">
    <location>
        <begin position="150"/>
        <end position="161"/>
    </location>
</feature>
<dbReference type="Pfam" id="PF00629">
    <property type="entry name" value="MAM"/>
    <property type="match status" value="1"/>
</dbReference>
<dbReference type="InterPro" id="IPR000998">
    <property type="entry name" value="MAM_dom"/>
</dbReference>
<proteinExistence type="predicted"/>
<feature type="compositionally biased region" description="Acidic residues" evidence="5">
    <location>
        <begin position="171"/>
        <end position="180"/>
    </location>
</feature>
<dbReference type="InterPro" id="IPR013320">
    <property type="entry name" value="ConA-like_dom_sf"/>
</dbReference>
<dbReference type="Gene3D" id="2.60.120.200">
    <property type="match status" value="1"/>
</dbReference>
<evidence type="ECO:0000256" key="2">
    <source>
        <dbReference type="ARBA" id="ARBA00022729"/>
    </source>
</evidence>
<organism evidence="7 8">
    <name type="scientific">Ataeniobius toweri</name>
    <dbReference type="NCBI Taxonomy" id="208326"/>
    <lineage>
        <taxon>Eukaryota</taxon>
        <taxon>Metazoa</taxon>
        <taxon>Chordata</taxon>
        <taxon>Craniata</taxon>
        <taxon>Vertebrata</taxon>
        <taxon>Euteleostomi</taxon>
        <taxon>Actinopterygii</taxon>
        <taxon>Neopterygii</taxon>
        <taxon>Teleostei</taxon>
        <taxon>Neoteleostei</taxon>
        <taxon>Acanthomorphata</taxon>
        <taxon>Ovalentaria</taxon>
        <taxon>Atherinomorphae</taxon>
        <taxon>Cyprinodontiformes</taxon>
        <taxon>Goodeidae</taxon>
        <taxon>Ataeniobius</taxon>
    </lineage>
</organism>
<evidence type="ECO:0000256" key="3">
    <source>
        <dbReference type="ARBA" id="ARBA00022737"/>
    </source>
</evidence>
<sequence length="220" mass="24713">FGDLHCSFDRGLCGWISDREGDLHWEAVDSPAGGRYLSVPELKAGQRSNRGARLAVDIVPLLNQGDMCFSFSHWLTGHHVGVLQLFIRKKGRDQRYGSALWSRTGGHGWRQTQVTLETHSVDKVSYAMMIMSLMVRSGLMMTKLVRKDDDDGDDDDSDYIYDEDHGNDSDDKNDDDDDNDDGKIMTDDEDGGDDSDYIYDEDHGKIMTDDEDGGDDDDSD</sequence>
<dbReference type="EMBL" id="JAHUTI010056365">
    <property type="protein sequence ID" value="MED6250287.1"/>
    <property type="molecule type" value="Genomic_DNA"/>
</dbReference>
<comment type="caution">
    <text evidence="7">The sequence shown here is derived from an EMBL/GenBank/DDBJ whole genome shotgun (WGS) entry which is preliminary data.</text>
</comment>
<keyword evidence="4" id="KW-1015">Disulfide bond</keyword>
<name>A0ABU7BI15_9TELE</name>
<dbReference type="SMART" id="SM00137">
    <property type="entry name" value="MAM"/>
    <property type="match status" value="1"/>
</dbReference>
<feature type="non-terminal residue" evidence="7">
    <location>
        <position position="1"/>
    </location>
</feature>
<keyword evidence="8" id="KW-1185">Reference proteome</keyword>
<dbReference type="Proteomes" id="UP001345963">
    <property type="component" value="Unassembled WGS sequence"/>
</dbReference>
<feature type="domain" description="MAM" evidence="6">
    <location>
        <begin position="4"/>
        <end position="117"/>
    </location>
</feature>
<dbReference type="SUPFAM" id="SSF49899">
    <property type="entry name" value="Concanavalin A-like lectins/glucanases"/>
    <property type="match status" value="1"/>
</dbReference>
<feature type="compositionally biased region" description="Acidic residues" evidence="5">
    <location>
        <begin position="187"/>
        <end position="199"/>
    </location>
</feature>